<proteinExistence type="predicted"/>
<gene>
    <name evidence="1" type="ORF">E2C01_028795</name>
</gene>
<name>A0A5B7EQZ6_PORTR</name>
<comment type="caution">
    <text evidence="1">The sequence shown here is derived from an EMBL/GenBank/DDBJ whole genome shotgun (WGS) entry which is preliminary data.</text>
</comment>
<organism evidence="1 2">
    <name type="scientific">Portunus trituberculatus</name>
    <name type="common">Swimming crab</name>
    <name type="synonym">Neptunus trituberculatus</name>
    <dbReference type="NCBI Taxonomy" id="210409"/>
    <lineage>
        <taxon>Eukaryota</taxon>
        <taxon>Metazoa</taxon>
        <taxon>Ecdysozoa</taxon>
        <taxon>Arthropoda</taxon>
        <taxon>Crustacea</taxon>
        <taxon>Multicrustacea</taxon>
        <taxon>Malacostraca</taxon>
        <taxon>Eumalacostraca</taxon>
        <taxon>Eucarida</taxon>
        <taxon>Decapoda</taxon>
        <taxon>Pleocyemata</taxon>
        <taxon>Brachyura</taxon>
        <taxon>Eubrachyura</taxon>
        <taxon>Portunoidea</taxon>
        <taxon>Portunidae</taxon>
        <taxon>Portuninae</taxon>
        <taxon>Portunus</taxon>
    </lineage>
</organism>
<dbReference type="AlphaFoldDB" id="A0A5B7EQZ6"/>
<evidence type="ECO:0000313" key="1">
    <source>
        <dbReference type="EMBL" id="MPC35373.1"/>
    </source>
</evidence>
<evidence type="ECO:0000313" key="2">
    <source>
        <dbReference type="Proteomes" id="UP000324222"/>
    </source>
</evidence>
<protein>
    <submittedName>
        <fullName evidence="1">Uncharacterized protein</fullName>
    </submittedName>
</protein>
<accession>A0A5B7EQZ6</accession>
<reference evidence="1 2" key="1">
    <citation type="submission" date="2019-05" db="EMBL/GenBank/DDBJ databases">
        <title>Another draft genome of Portunus trituberculatus and its Hox gene families provides insights of decapod evolution.</title>
        <authorList>
            <person name="Jeong J.-H."/>
            <person name="Song I."/>
            <person name="Kim S."/>
            <person name="Choi T."/>
            <person name="Kim D."/>
            <person name="Ryu S."/>
            <person name="Kim W."/>
        </authorList>
    </citation>
    <scope>NUCLEOTIDE SEQUENCE [LARGE SCALE GENOMIC DNA]</scope>
    <source>
        <tissue evidence="1">Muscle</tissue>
    </source>
</reference>
<dbReference type="EMBL" id="VSRR010003261">
    <property type="protein sequence ID" value="MPC35373.1"/>
    <property type="molecule type" value="Genomic_DNA"/>
</dbReference>
<dbReference type="Proteomes" id="UP000324222">
    <property type="component" value="Unassembled WGS sequence"/>
</dbReference>
<sequence length="70" mass="7642">MVDSNSNAIAVLIAENLSEDEVRRHFLGMRGNQGHTQINEPLSPGVEGVAEEVEEEDQVVVVVEIQEEGV</sequence>
<keyword evidence="2" id="KW-1185">Reference proteome</keyword>